<reference evidence="2 3" key="1">
    <citation type="submission" date="2024-08" db="EMBL/GenBank/DDBJ databases">
        <title>Two novel Cytobacillus novel species.</title>
        <authorList>
            <person name="Liu G."/>
        </authorList>
    </citation>
    <scope>NUCLEOTIDE SEQUENCE [LARGE SCALE GENOMIC DNA]</scope>
    <source>
        <strain evidence="2 3">FJAT-54145</strain>
    </source>
</reference>
<comment type="caution">
    <text evidence="2">The sequence shown here is derived from an EMBL/GenBank/DDBJ whole genome shotgun (WGS) entry which is preliminary data.</text>
</comment>
<dbReference type="RefSeq" id="WP_389358648.1">
    <property type="nucleotide sequence ID" value="NZ_JBIACK010000001.1"/>
</dbReference>
<feature type="transmembrane region" description="Helical" evidence="1">
    <location>
        <begin position="65"/>
        <end position="81"/>
    </location>
</feature>
<dbReference type="Proteomes" id="UP001601059">
    <property type="component" value="Unassembled WGS sequence"/>
</dbReference>
<feature type="transmembrane region" description="Helical" evidence="1">
    <location>
        <begin position="12"/>
        <end position="29"/>
    </location>
</feature>
<evidence type="ECO:0008006" key="4">
    <source>
        <dbReference type="Google" id="ProtNLM"/>
    </source>
</evidence>
<proteinExistence type="predicted"/>
<accession>A0ABW6K8C2</accession>
<evidence type="ECO:0000256" key="1">
    <source>
        <dbReference type="SAM" id="Phobius"/>
    </source>
</evidence>
<keyword evidence="3" id="KW-1185">Reference proteome</keyword>
<feature type="transmembrane region" description="Helical" evidence="1">
    <location>
        <begin position="41"/>
        <end position="59"/>
    </location>
</feature>
<name>A0ABW6K8C2_9BACI</name>
<protein>
    <recommendedName>
        <fullName evidence="4">Glycosyltransferase RgtA/B/C/D-like domain-containing protein</fullName>
    </recommendedName>
</protein>
<evidence type="ECO:0000313" key="2">
    <source>
        <dbReference type="EMBL" id="MFE8699984.1"/>
    </source>
</evidence>
<evidence type="ECO:0000313" key="3">
    <source>
        <dbReference type="Proteomes" id="UP001601059"/>
    </source>
</evidence>
<dbReference type="EMBL" id="JBIACK010000001">
    <property type="protein sequence ID" value="MFE8699984.1"/>
    <property type="molecule type" value="Genomic_DNA"/>
</dbReference>
<keyword evidence="1" id="KW-1133">Transmembrane helix</keyword>
<sequence length="113" mass="13477">MELEFGHTTIHFPPFIFSLIAISIFYFLYKWSKELEDRKYTIFLYFLISTYIAPLYSRSTENGDFELWFPLGFTVVILYLLRHKKYHSAKMKASLLGVAVAIYRLIKEYSQLL</sequence>
<organism evidence="2 3">
    <name type="scientific">Cytobacillus spartinae</name>
    <dbReference type="NCBI Taxonomy" id="3299023"/>
    <lineage>
        <taxon>Bacteria</taxon>
        <taxon>Bacillati</taxon>
        <taxon>Bacillota</taxon>
        <taxon>Bacilli</taxon>
        <taxon>Bacillales</taxon>
        <taxon>Bacillaceae</taxon>
        <taxon>Cytobacillus</taxon>
    </lineage>
</organism>
<keyword evidence="1" id="KW-0472">Membrane</keyword>
<gene>
    <name evidence="2" type="ORF">ACFYKX_05025</name>
</gene>
<keyword evidence="1" id="KW-0812">Transmembrane</keyword>